<dbReference type="Proteomes" id="UP001519325">
    <property type="component" value="Unassembled WGS sequence"/>
</dbReference>
<name>A0ABS4QE33_9NOCA</name>
<feature type="transmembrane region" description="Helical" evidence="1">
    <location>
        <begin position="104"/>
        <end position="122"/>
    </location>
</feature>
<keyword evidence="1" id="KW-0472">Membrane</keyword>
<comment type="caution">
    <text evidence="2">The sequence shown here is derived from an EMBL/GenBank/DDBJ whole genome shotgun (WGS) entry which is preliminary data.</text>
</comment>
<keyword evidence="3" id="KW-1185">Reference proteome</keyword>
<gene>
    <name evidence="2" type="ORF">BJ987_002254</name>
</gene>
<evidence type="ECO:0000313" key="3">
    <source>
        <dbReference type="Proteomes" id="UP001519325"/>
    </source>
</evidence>
<keyword evidence="1" id="KW-1133">Transmembrane helix</keyword>
<feature type="transmembrane region" description="Helical" evidence="1">
    <location>
        <begin position="58"/>
        <end position="75"/>
    </location>
</feature>
<protein>
    <recommendedName>
        <fullName evidence="4">Lysoplasmalogenase</fullName>
    </recommendedName>
</protein>
<reference evidence="2 3" key="1">
    <citation type="submission" date="2021-03" db="EMBL/GenBank/DDBJ databases">
        <title>Sequencing the genomes of 1000 actinobacteria strains.</title>
        <authorList>
            <person name="Klenk H.-P."/>
        </authorList>
    </citation>
    <scope>NUCLEOTIDE SEQUENCE [LARGE SCALE GENOMIC DNA]</scope>
    <source>
        <strain evidence="2 3">DSM 45516</strain>
    </source>
</reference>
<dbReference type="RefSeq" id="WP_209887909.1">
    <property type="nucleotide sequence ID" value="NZ_JAGGMR010000001.1"/>
</dbReference>
<feature type="transmembrane region" description="Helical" evidence="1">
    <location>
        <begin position="81"/>
        <end position="97"/>
    </location>
</feature>
<evidence type="ECO:0000256" key="1">
    <source>
        <dbReference type="SAM" id="Phobius"/>
    </source>
</evidence>
<proteinExistence type="predicted"/>
<feature type="transmembrane region" description="Helical" evidence="1">
    <location>
        <begin position="156"/>
        <end position="174"/>
    </location>
</feature>
<organism evidence="2 3">
    <name type="scientific">Nocardia goodfellowii</name>
    <dbReference type="NCBI Taxonomy" id="882446"/>
    <lineage>
        <taxon>Bacteria</taxon>
        <taxon>Bacillati</taxon>
        <taxon>Actinomycetota</taxon>
        <taxon>Actinomycetes</taxon>
        <taxon>Mycobacteriales</taxon>
        <taxon>Nocardiaceae</taxon>
        <taxon>Nocardia</taxon>
    </lineage>
</organism>
<evidence type="ECO:0000313" key="2">
    <source>
        <dbReference type="EMBL" id="MBP2189353.1"/>
    </source>
</evidence>
<evidence type="ECO:0008006" key="4">
    <source>
        <dbReference type="Google" id="ProtNLM"/>
    </source>
</evidence>
<dbReference type="EMBL" id="JAGGMR010000001">
    <property type="protein sequence ID" value="MBP2189353.1"/>
    <property type="molecule type" value="Genomic_DNA"/>
</dbReference>
<sequence length="177" mass="18771">MTTRTHQLAPARRWPTLAGIAFAALTAYDLASGVDLAQIVAASAMIYLGAAALGRQSVAWPLFFGTFVIITVAKLAGLDSTAVLLVLAVPLAIYAVLNHRDITVQGLAMLAFGAVALTALVVHEQFGAYLVAAGLLGHTAWDYYHFRADRVVSRSLAEFCMVLDTLLALAIIVTELS</sequence>
<keyword evidence="1" id="KW-0812">Transmembrane</keyword>
<accession>A0ABS4QE33</accession>